<keyword evidence="2" id="KW-1185">Reference proteome</keyword>
<dbReference type="EMBL" id="JALDAX010000038">
    <property type="protein sequence ID" value="MCI3246491.1"/>
    <property type="molecule type" value="Genomic_DNA"/>
</dbReference>
<dbReference type="RefSeq" id="WP_242713823.1">
    <property type="nucleotide sequence ID" value="NZ_JALDAX010000038.1"/>
</dbReference>
<name>A0ABS9XWN8_9ACTN</name>
<dbReference type="Proteomes" id="UP001165270">
    <property type="component" value="Unassembled WGS sequence"/>
</dbReference>
<evidence type="ECO:0008006" key="3">
    <source>
        <dbReference type="Google" id="ProtNLM"/>
    </source>
</evidence>
<evidence type="ECO:0000313" key="1">
    <source>
        <dbReference type="EMBL" id="MCI3246491.1"/>
    </source>
</evidence>
<gene>
    <name evidence="1" type="ORF">MQN93_43105</name>
</gene>
<accession>A0ABS9XWN8</accession>
<organism evidence="1 2">
    <name type="scientific">Streptomyces spinosisporus</name>
    <dbReference type="NCBI Taxonomy" id="2927582"/>
    <lineage>
        <taxon>Bacteria</taxon>
        <taxon>Bacillati</taxon>
        <taxon>Actinomycetota</taxon>
        <taxon>Actinomycetes</taxon>
        <taxon>Kitasatosporales</taxon>
        <taxon>Streptomycetaceae</taxon>
        <taxon>Streptomyces</taxon>
    </lineage>
</organism>
<evidence type="ECO:0000313" key="2">
    <source>
        <dbReference type="Proteomes" id="UP001165270"/>
    </source>
</evidence>
<proteinExistence type="predicted"/>
<sequence>MNGQMPGPGPPLLDWRDARHWSHTPKPCRYCGKPTNLRDSKRSPAHKVCAEAALAVQAAEAAGAYQAETRLH</sequence>
<protein>
    <recommendedName>
        <fullName evidence="3">4Fe-4S Wbl-type domain-containing protein</fullName>
    </recommendedName>
</protein>
<comment type="caution">
    <text evidence="1">The sequence shown here is derived from an EMBL/GenBank/DDBJ whole genome shotgun (WGS) entry which is preliminary data.</text>
</comment>
<reference evidence="1" key="1">
    <citation type="submission" date="2022-03" db="EMBL/GenBank/DDBJ databases">
        <title>Streptomyces 7R015 and 7R016 isolated from Barleria lupulina in Thailand.</title>
        <authorList>
            <person name="Kanchanasin P."/>
            <person name="Phongsopitanun W."/>
            <person name="Tanasupawat S."/>
        </authorList>
    </citation>
    <scope>NUCLEOTIDE SEQUENCE</scope>
    <source>
        <strain evidence="1">7R016</strain>
    </source>
</reference>